<dbReference type="PROSITE" id="PS51462">
    <property type="entry name" value="NUDIX"/>
    <property type="match status" value="1"/>
</dbReference>
<evidence type="ECO:0000313" key="2">
    <source>
        <dbReference type="EMBL" id="WNK19395.1"/>
    </source>
</evidence>
<dbReference type="Proteomes" id="UP001301869">
    <property type="component" value="Chromosome"/>
</dbReference>
<dbReference type="SUPFAM" id="SSF55811">
    <property type="entry name" value="Nudix"/>
    <property type="match status" value="1"/>
</dbReference>
<proteinExistence type="predicted"/>
<dbReference type="InterPro" id="IPR015797">
    <property type="entry name" value="NUDIX_hydrolase-like_dom_sf"/>
</dbReference>
<dbReference type="PANTHER" id="PTHR43222">
    <property type="entry name" value="NUDIX HYDROLASE 23"/>
    <property type="match status" value="1"/>
</dbReference>
<keyword evidence="3" id="KW-1185">Reference proteome</keyword>
<protein>
    <submittedName>
        <fullName evidence="2">NUDIX domain-containing protein</fullName>
    </submittedName>
</protein>
<sequence>MTFETPARAACRPHIRATVACVIQHQGRILMVEEDRGGPVTLYNQPAGHIEAGEGPIAAAHREVKEETAWEVTLDGYLGLYVFELHGLTFHSHGFIASPARFLDTPLDDDIHAVHWLTPDEIRALDANGRMRSPRVLPRVEDALAGQAFPLAVIHEG</sequence>
<evidence type="ECO:0000313" key="3">
    <source>
        <dbReference type="Proteomes" id="UP001301869"/>
    </source>
</evidence>
<organism evidence="2 3">
    <name type="scientific">Halomonas piscis</name>
    <dbReference type="NCBI Taxonomy" id="3031727"/>
    <lineage>
        <taxon>Bacteria</taxon>
        <taxon>Pseudomonadati</taxon>
        <taxon>Pseudomonadota</taxon>
        <taxon>Gammaproteobacteria</taxon>
        <taxon>Oceanospirillales</taxon>
        <taxon>Halomonadaceae</taxon>
        <taxon>Halomonas</taxon>
    </lineage>
</organism>
<reference evidence="2 3" key="1">
    <citation type="submission" date="2023-03" db="EMBL/GenBank/DDBJ databases">
        <title>Halomonas sp. nov., isolated from Korean tranditional fermented seafood 'Jeotgal'.</title>
        <authorList>
            <person name="Kim B."/>
            <person name="Shin N.-R."/>
        </authorList>
    </citation>
    <scope>NUCLEOTIDE SEQUENCE [LARGE SCALE GENOMIC DNA]</scope>
    <source>
        <strain evidence="2 3">SG2L-4</strain>
    </source>
</reference>
<name>A0ABY9YWY4_9GAMM</name>
<gene>
    <name evidence="2" type="ORF">P1P91_11110</name>
</gene>
<dbReference type="PANTHER" id="PTHR43222:SF11">
    <property type="entry name" value="PHOSPHATASE NUDJ"/>
    <property type="match status" value="1"/>
</dbReference>
<dbReference type="Pfam" id="PF00293">
    <property type="entry name" value="NUDIX"/>
    <property type="match status" value="1"/>
</dbReference>
<dbReference type="InterPro" id="IPR000086">
    <property type="entry name" value="NUDIX_hydrolase_dom"/>
</dbReference>
<accession>A0ABY9YWY4</accession>
<feature type="domain" description="Nudix hydrolase" evidence="1">
    <location>
        <begin position="13"/>
        <end position="139"/>
    </location>
</feature>
<dbReference type="EMBL" id="CP119391">
    <property type="protein sequence ID" value="WNK19395.1"/>
    <property type="molecule type" value="Genomic_DNA"/>
</dbReference>
<evidence type="ECO:0000259" key="1">
    <source>
        <dbReference type="PROSITE" id="PS51462"/>
    </source>
</evidence>
<dbReference type="RefSeq" id="WP_311882661.1">
    <property type="nucleotide sequence ID" value="NZ_CP119391.1"/>
</dbReference>
<dbReference type="Gene3D" id="3.90.79.10">
    <property type="entry name" value="Nucleoside Triphosphate Pyrophosphohydrolase"/>
    <property type="match status" value="1"/>
</dbReference>